<evidence type="ECO:0000256" key="1">
    <source>
        <dbReference type="ARBA" id="ARBA00022729"/>
    </source>
</evidence>
<feature type="domain" description="Calcineurin-like phosphoesterase" evidence="3">
    <location>
        <begin position="106"/>
        <end position="277"/>
    </location>
</feature>
<dbReference type="STRING" id="521045.Kole_1260"/>
<dbReference type="GO" id="GO:0003993">
    <property type="term" value="F:acid phosphatase activity"/>
    <property type="evidence" value="ECO:0007669"/>
    <property type="project" value="InterPro"/>
</dbReference>
<keyword evidence="1 2" id="KW-0732">Signal</keyword>
<dbReference type="OrthoDB" id="9809781at2"/>
<protein>
    <submittedName>
        <fullName evidence="4">Metallophosphoesterase</fullName>
    </submittedName>
</protein>
<evidence type="ECO:0000259" key="3">
    <source>
        <dbReference type="Pfam" id="PF00149"/>
    </source>
</evidence>
<proteinExistence type="predicted"/>
<dbReference type="Pfam" id="PF00149">
    <property type="entry name" value="Metallophos"/>
    <property type="match status" value="1"/>
</dbReference>
<sequence length="345" mass="39409">MKMLFAILFFVAISMTLLAVVITSPATNTVQFSWYTTTPVVCNLYVYNEHFSKEVFESKPSKFHVLTVSDLSPDVSYKYRIECESSTDYVLEGNFSIPFNPGNHLRFVVYGDSRSNPKIHLRVTKVISSKEPLFVLHTGDIVYSDSRINDWADFFKATEPLSNVLFFPAIGNHEKAAENYKTFFSLPGNESYYSFKIGELLFIVLNTNERFDRYSEQYKWLKSLVMTNSAKFTIVMFHHPPFSYSSHGDSYFVKTILVPLFEKYGVDLVLSGHDHNYQRIEHNGLTYIVIGGGGASPYGIKDPSGPVASFEGYHFVLFEYDNGKLKGTCYDIKGQEIDSFFVFPR</sequence>
<feature type="chain" id="PRO_5002949549" evidence="2">
    <location>
        <begin position="20"/>
        <end position="345"/>
    </location>
</feature>
<evidence type="ECO:0000256" key="2">
    <source>
        <dbReference type="SAM" id="SignalP"/>
    </source>
</evidence>
<dbReference type="SUPFAM" id="SSF56300">
    <property type="entry name" value="Metallo-dependent phosphatases"/>
    <property type="match status" value="1"/>
</dbReference>
<dbReference type="HOGENOM" id="CLU_051012_0_0_0"/>
<accession>C5CJ41</accession>
<gene>
    <name evidence="4" type="ordered locus">Kole_1260</name>
</gene>
<dbReference type="eggNOG" id="COG1409">
    <property type="taxonomic scope" value="Bacteria"/>
</dbReference>
<dbReference type="InterPro" id="IPR039331">
    <property type="entry name" value="PAPs-like"/>
</dbReference>
<reference evidence="4 5" key="1">
    <citation type="submission" date="2009-06" db="EMBL/GenBank/DDBJ databases">
        <title>Complete sequence of Thermotogales bacterium TBF 19.5.1.</title>
        <authorList>
            <consortium name="US DOE Joint Genome Institute"/>
            <person name="Lucas S."/>
            <person name="Copeland A."/>
            <person name="Lapidus A."/>
            <person name="Glavina del Rio T."/>
            <person name="Tice H."/>
            <person name="Bruce D."/>
            <person name="Goodwin L."/>
            <person name="Pitluck S."/>
            <person name="Chertkov O."/>
            <person name="Brettin T."/>
            <person name="Detter J.C."/>
            <person name="Han C."/>
            <person name="Schmutz J."/>
            <person name="Larimer F."/>
            <person name="Land M."/>
            <person name="Hauser L."/>
            <person name="Kyrpides N."/>
            <person name="Ovchinnikova G."/>
            <person name="Noll K."/>
        </authorList>
    </citation>
    <scope>NUCLEOTIDE SEQUENCE [LARGE SCALE GENOMIC DNA]</scope>
    <source>
        <strain evidence="5">ATCC BAA-1733 / DSM 21960 / TBF 19.5.1</strain>
    </source>
</reference>
<dbReference type="InterPro" id="IPR029052">
    <property type="entry name" value="Metallo-depent_PP-like"/>
</dbReference>
<dbReference type="PANTHER" id="PTHR22953:SF153">
    <property type="entry name" value="PURPLE ACID PHOSPHATASE"/>
    <property type="match status" value="1"/>
</dbReference>
<dbReference type="InterPro" id="IPR004843">
    <property type="entry name" value="Calcineurin-like_PHP"/>
</dbReference>
<dbReference type="AlphaFoldDB" id="C5CJ41"/>
<dbReference type="KEGG" id="kol:Kole_1260"/>
<organism evidence="4 5">
    <name type="scientific">Kosmotoga olearia (strain ATCC BAA-1733 / DSM 21960 / TBF 19.5.1)</name>
    <dbReference type="NCBI Taxonomy" id="521045"/>
    <lineage>
        <taxon>Bacteria</taxon>
        <taxon>Thermotogati</taxon>
        <taxon>Thermotogota</taxon>
        <taxon>Thermotogae</taxon>
        <taxon>Kosmotogales</taxon>
        <taxon>Kosmotogaceae</taxon>
        <taxon>Kosmotoga</taxon>
    </lineage>
</organism>
<evidence type="ECO:0000313" key="5">
    <source>
        <dbReference type="Proteomes" id="UP000002382"/>
    </source>
</evidence>
<evidence type="ECO:0000313" key="4">
    <source>
        <dbReference type="EMBL" id="ACR79957.1"/>
    </source>
</evidence>
<dbReference type="RefSeq" id="WP_015868613.1">
    <property type="nucleotide sequence ID" value="NC_012785.1"/>
</dbReference>
<reference evidence="4 5" key="2">
    <citation type="journal article" date="2011" name="J. Bacteriol.">
        <title>Genome Sequence of Kosmotoga olearia Strain TBF 19.5.1, a Thermophilic Bacterium with a Wide Growth Temperature Range, Isolated from the Troll B Oil Platform in the North Sea.</title>
        <authorList>
            <person name="Swithers K.S."/>
            <person name="Dipippo J.L."/>
            <person name="Bruce D.C."/>
            <person name="Detter C."/>
            <person name="Tapia R."/>
            <person name="Han S."/>
            <person name="Goodwin L.A."/>
            <person name="Han J."/>
            <person name="Woyke T."/>
            <person name="Pitluck S."/>
            <person name="Pennacchio L."/>
            <person name="Nolan M."/>
            <person name="Mikhailova N."/>
            <person name="Land M.L."/>
            <person name="Nesbo C.L."/>
            <person name="Gogarten J.P."/>
            <person name="Noll K.M."/>
        </authorList>
    </citation>
    <scope>NUCLEOTIDE SEQUENCE [LARGE SCALE GENOMIC DNA]</scope>
    <source>
        <strain evidence="5">ATCC BAA-1733 / DSM 21960 / TBF 19.5.1</strain>
    </source>
</reference>
<dbReference type="EMBL" id="CP001634">
    <property type="protein sequence ID" value="ACR79957.1"/>
    <property type="molecule type" value="Genomic_DNA"/>
</dbReference>
<keyword evidence="5" id="KW-1185">Reference proteome</keyword>
<name>C5CJ41_KOSOT</name>
<dbReference type="Proteomes" id="UP000002382">
    <property type="component" value="Chromosome"/>
</dbReference>
<dbReference type="Gene3D" id="3.60.21.10">
    <property type="match status" value="1"/>
</dbReference>
<feature type="signal peptide" evidence="2">
    <location>
        <begin position="1"/>
        <end position="19"/>
    </location>
</feature>
<dbReference type="PANTHER" id="PTHR22953">
    <property type="entry name" value="ACID PHOSPHATASE RELATED"/>
    <property type="match status" value="1"/>
</dbReference>